<evidence type="ECO:0000256" key="3">
    <source>
        <dbReference type="ARBA" id="ARBA00022989"/>
    </source>
</evidence>
<feature type="transmembrane region" description="Helical" evidence="6">
    <location>
        <begin position="178"/>
        <end position="200"/>
    </location>
</feature>
<keyword evidence="2 6" id="KW-0812">Transmembrane</keyword>
<dbReference type="SUPFAM" id="SSF103481">
    <property type="entry name" value="Multidrug resistance efflux transporter EmrE"/>
    <property type="match status" value="1"/>
</dbReference>
<evidence type="ECO:0000256" key="1">
    <source>
        <dbReference type="ARBA" id="ARBA00004141"/>
    </source>
</evidence>
<feature type="transmembrane region" description="Helical" evidence="6">
    <location>
        <begin position="43"/>
        <end position="64"/>
    </location>
</feature>
<keyword evidence="3 6" id="KW-1133">Transmembrane helix</keyword>
<sequence>MMVIIPLRTYTFQLWQVKALSPMLFHPSLAVTLAEAGVSPTHLFLGIGIMSLSCTCAASGLLLIKSSGLVEADRPFLRRPRWMVGFFLLAGMASGLDMVAYNLLPLSLVAPFAGVTLILTLFLASTGLLCEAEPLSRVELFAAAVVAAGVGLTSYFGPHPSEHVQLSLDDIAQRIADPTVVIFASAVLIALLCWLALNALPALKSVRPPVDAMWSISISTTVAAACGAVLALALKCFSCIISLIESEGLAVFTKSPLWVAFAGVVLCGPSQLYLLEVALASGRTTQVVPLYQSLLIALTIFAGGIFYKEFAGFPFFKAIGFGGGLCLCAAGLVLLASASVEPPPEEEAPPDIKAPAEPSRVSMPARVSVARRASVARDPRVRVVSMAGAGAVFAAIADLPSVSAARGAPRWLTDDSEALSRARAETVPLRKPGGDSSPARKHVRHSVI</sequence>
<evidence type="ECO:0000256" key="2">
    <source>
        <dbReference type="ARBA" id="ARBA00022692"/>
    </source>
</evidence>
<evidence type="ECO:0000256" key="4">
    <source>
        <dbReference type="ARBA" id="ARBA00023136"/>
    </source>
</evidence>
<dbReference type="PANTHER" id="PTHR12570:SF9">
    <property type="entry name" value="MAGNESIUM TRANSPORTER NIPA8-RELATED"/>
    <property type="match status" value="1"/>
</dbReference>
<reference evidence="7 8" key="1">
    <citation type="journal article" date="2024" name="Science">
        <title>Giant polyketide synthase enzymes in the biosynthesis of giant marine polyether toxins.</title>
        <authorList>
            <person name="Fallon T.R."/>
            <person name="Shende V.V."/>
            <person name="Wierzbicki I.H."/>
            <person name="Pendleton A.L."/>
            <person name="Watervoot N.F."/>
            <person name="Auber R.P."/>
            <person name="Gonzalez D.J."/>
            <person name="Wisecaver J.H."/>
            <person name="Moore B.S."/>
        </authorList>
    </citation>
    <scope>NUCLEOTIDE SEQUENCE [LARGE SCALE GENOMIC DNA]</scope>
    <source>
        <strain evidence="7 8">12B1</strain>
    </source>
</reference>
<dbReference type="AlphaFoldDB" id="A0AB34INT8"/>
<dbReference type="InterPro" id="IPR037185">
    <property type="entry name" value="EmrE-like"/>
</dbReference>
<feature type="compositionally biased region" description="Basic residues" evidence="5">
    <location>
        <begin position="439"/>
        <end position="448"/>
    </location>
</feature>
<dbReference type="InterPro" id="IPR008521">
    <property type="entry name" value="Mg_trans_NIPA"/>
</dbReference>
<evidence type="ECO:0008006" key="9">
    <source>
        <dbReference type="Google" id="ProtNLM"/>
    </source>
</evidence>
<feature type="transmembrane region" description="Helical" evidence="6">
    <location>
        <begin position="256"/>
        <end position="275"/>
    </location>
</feature>
<evidence type="ECO:0000313" key="8">
    <source>
        <dbReference type="Proteomes" id="UP001515480"/>
    </source>
</evidence>
<keyword evidence="4 6" id="KW-0472">Membrane</keyword>
<feature type="region of interest" description="Disordered" evidence="5">
    <location>
        <begin position="415"/>
        <end position="448"/>
    </location>
</feature>
<name>A0AB34INT8_PRYPA</name>
<gene>
    <name evidence="7" type="ORF">AB1Y20_010516</name>
</gene>
<feature type="transmembrane region" description="Helical" evidence="6">
    <location>
        <begin position="287"/>
        <end position="307"/>
    </location>
</feature>
<comment type="caution">
    <text evidence="7">The sequence shown here is derived from an EMBL/GenBank/DDBJ whole genome shotgun (WGS) entry which is preliminary data.</text>
</comment>
<evidence type="ECO:0000256" key="6">
    <source>
        <dbReference type="SAM" id="Phobius"/>
    </source>
</evidence>
<protein>
    <recommendedName>
        <fullName evidence="9">Magnesium transporter</fullName>
    </recommendedName>
</protein>
<evidence type="ECO:0000256" key="5">
    <source>
        <dbReference type="SAM" id="MobiDB-lite"/>
    </source>
</evidence>
<keyword evidence="8" id="KW-1185">Reference proteome</keyword>
<dbReference type="EMBL" id="JBGBPQ010000020">
    <property type="protein sequence ID" value="KAL1504106.1"/>
    <property type="molecule type" value="Genomic_DNA"/>
</dbReference>
<feature type="transmembrane region" description="Helical" evidence="6">
    <location>
        <begin position="84"/>
        <end position="103"/>
    </location>
</feature>
<dbReference type="Pfam" id="PF05653">
    <property type="entry name" value="Mg_trans_NIPA"/>
    <property type="match status" value="1"/>
</dbReference>
<feature type="transmembrane region" description="Helical" evidence="6">
    <location>
        <begin position="109"/>
        <end position="128"/>
    </location>
</feature>
<organism evidence="7 8">
    <name type="scientific">Prymnesium parvum</name>
    <name type="common">Toxic golden alga</name>
    <dbReference type="NCBI Taxonomy" id="97485"/>
    <lineage>
        <taxon>Eukaryota</taxon>
        <taxon>Haptista</taxon>
        <taxon>Haptophyta</taxon>
        <taxon>Prymnesiophyceae</taxon>
        <taxon>Prymnesiales</taxon>
        <taxon>Prymnesiaceae</taxon>
        <taxon>Prymnesium</taxon>
    </lineage>
</organism>
<feature type="transmembrane region" description="Helical" evidence="6">
    <location>
        <begin position="140"/>
        <end position="158"/>
    </location>
</feature>
<accession>A0AB34INT8</accession>
<dbReference type="GO" id="GO:0016020">
    <property type="term" value="C:membrane"/>
    <property type="evidence" value="ECO:0007669"/>
    <property type="project" value="UniProtKB-SubCell"/>
</dbReference>
<comment type="subcellular location">
    <subcellularLocation>
        <location evidence="1">Membrane</location>
        <topology evidence="1">Multi-pass membrane protein</topology>
    </subcellularLocation>
</comment>
<feature type="transmembrane region" description="Helical" evidence="6">
    <location>
        <begin position="221"/>
        <end position="244"/>
    </location>
</feature>
<dbReference type="GO" id="GO:0015095">
    <property type="term" value="F:magnesium ion transmembrane transporter activity"/>
    <property type="evidence" value="ECO:0007669"/>
    <property type="project" value="InterPro"/>
</dbReference>
<proteinExistence type="predicted"/>
<dbReference type="Proteomes" id="UP001515480">
    <property type="component" value="Unassembled WGS sequence"/>
</dbReference>
<evidence type="ECO:0000313" key="7">
    <source>
        <dbReference type="EMBL" id="KAL1504106.1"/>
    </source>
</evidence>
<dbReference type="PANTHER" id="PTHR12570">
    <property type="match status" value="1"/>
</dbReference>